<gene>
    <name evidence="6" type="ORF">E3J68_01425</name>
</gene>
<protein>
    <recommendedName>
        <fullName evidence="8">Carbohydrate kinase FGGY N-terminal domain-containing protein</fullName>
    </recommendedName>
</protein>
<organism evidence="6 7">
    <name type="scientific">Aerophobetes bacterium</name>
    <dbReference type="NCBI Taxonomy" id="2030807"/>
    <lineage>
        <taxon>Bacteria</taxon>
        <taxon>Candidatus Aerophobota</taxon>
    </lineage>
</organism>
<dbReference type="CDD" id="cd00366">
    <property type="entry name" value="ASKHA_NBD_FGGY"/>
    <property type="match status" value="1"/>
</dbReference>
<dbReference type="GO" id="GO:0005975">
    <property type="term" value="P:carbohydrate metabolic process"/>
    <property type="evidence" value="ECO:0007669"/>
    <property type="project" value="InterPro"/>
</dbReference>
<comment type="similarity">
    <text evidence="1">Belongs to the FGGY kinase family.</text>
</comment>
<evidence type="ECO:0000259" key="4">
    <source>
        <dbReference type="Pfam" id="PF00370"/>
    </source>
</evidence>
<dbReference type="GO" id="GO:0016301">
    <property type="term" value="F:kinase activity"/>
    <property type="evidence" value="ECO:0007669"/>
    <property type="project" value="UniProtKB-KW"/>
</dbReference>
<evidence type="ECO:0000256" key="3">
    <source>
        <dbReference type="ARBA" id="ARBA00022777"/>
    </source>
</evidence>
<dbReference type="Proteomes" id="UP000316517">
    <property type="component" value="Unassembled WGS sequence"/>
</dbReference>
<dbReference type="Gene3D" id="3.30.420.40">
    <property type="match status" value="2"/>
</dbReference>
<dbReference type="Pfam" id="PF02782">
    <property type="entry name" value="FGGY_C"/>
    <property type="match status" value="1"/>
</dbReference>
<feature type="domain" description="Carbohydrate kinase FGGY N-terminal" evidence="4">
    <location>
        <begin position="6"/>
        <end position="247"/>
    </location>
</feature>
<name>A0A523THI0_UNCAE</name>
<reference evidence="6 7" key="1">
    <citation type="submission" date="2019-03" db="EMBL/GenBank/DDBJ databases">
        <title>Metabolic potential of uncultured bacteria and archaea associated with petroleum seepage in deep-sea sediments.</title>
        <authorList>
            <person name="Dong X."/>
            <person name="Hubert C."/>
        </authorList>
    </citation>
    <scope>NUCLEOTIDE SEQUENCE [LARGE SCALE GENOMIC DNA]</scope>
    <source>
        <strain evidence="6">E44_bin3</strain>
    </source>
</reference>
<dbReference type="Pfam" id="PF00370">
    <property type="entry name" value="FGGY_N"/>
    <property type="match status" value="1"/>
</dbReference>
<dbReference type="InterPro" id="IPR018485">
    <property type="entry name" value="FGGY_C"/>
</dbReference>
<keyword evidence="3" id="KW-0418">Kinase</keyword>
<comment type="caution">
    <text evidence="6">The sequence shown here is derived from an EMBL/GenBank/DDBJ whole genome shotgun (WGS) entry which is preliminary data.</text>
</comment>
<sequence length="440" mass="49625">MNKKSYILAIDIGTSSLKAGLFNKSYQLFVVRQAEYSYHSFGMCVQIEPEEIWKAFLKVMEELRDYLSQVETVVPCVFSPALIALDEDGNALYPAIIHWDRRSVKQAKEALAKVGKEKFLRIAGNIPYPGGISVTSILWLKEKEKQIFEKAFKFGHMNTFFVKRLTGRWSIDPTNASLTGLYNTVAYSDWSEEIARELEIPLEKLPPVIPSTEIVGNVTREVARSTGMRCGTPVIMGSNDTSSAALGAGVLKGGQILNISGSSEILTICMDRPIPHEKYYLRTHPLLNKWLMFDITTGGFALEWFRSQFCREMSKEEFYNSYLRKLMEKKMSSPVNFNPYLAGDRTSLRQKKASFSGLTLSSTRDDCVFALMEGTVGRMKKTLKKMAKLIDLDRTIYLTGGGVNETLMSYRRRLFSGFNIVAKDNCSLKGCAYMAKMKLG</sequence>
<evidence type="ECO:0000256" key="1">
    <source>
        <dbReference type="ARBA" id="ARBA00009156"/>
    </source>
</evidence>
<dbReference type="AlphaFoldDB" id="A0A523THI0"/>
<proteinExistence type="inferred from homology"/>
<dbReference type="SUPFAM" id="SSF53067">
    <property type="entry name" value="Actin-like ATPase domain"/>
    <property type="match status" value="2"/>
</dbReference>
<dbReference type="InterPro" id="IPR043129">
    <property type="entry name" value="ATPase_NBD"/>
</dbReference>
<evidence type="ECO:0000313" key="6">
    <source>
        <dbReference type="EMBL" id="TET29755.1"/>
    </source>
</evidence>
<evidence type="ECO:0000256" key="2">
    <source>
        <dbReference type="ARBA" id="ARBA00022679"/>
    </source>
</evidence>
<dbReference type="PIRSF" id="PIRSF000538">
    <property type="entry name" value="GlpK"/>
    <property type="match status" value="1"/>
</dbReference>
<dbReference type="EMBL" id="SOJT01000065">
    <property type="protein sequence ID" value="TET29755.1"/>
    <property type="molecule type" value="Genomic_DNA"/>
</dbReference>
<feature type="domain" description="Carbohydrate kinase FGGY C-terminal" evidence="5">
    <location>
        <begin position="290"/>
        <end position="407"/>
    </location>
</feature>
<evidence type="ECO:0008006" key="8">
    <source>
        <dbReference type="Google" id="ProtNLM"/>
    </source>
</evidence>
<dbReference type="InterPro" id="IPR050406">
    <property type="entry name" value="FGGY_Carb_Kinase"/>
</dbReference>
<accession>A0A523THI0</accession>
<evidence type="ECO:0000313" key="7">
    <source>
        <dbReference type="Proteomes" id="UP000316517"/>
    </source>
</evidence>
<keyword evidence="2" id="KW-0808">Transferase</keyword>
<evidence type="ECO:0000259" key="5">
    <source>
        <dbReference type="Pfam" id="PF02782"/>
    </source>
</evidence>
<dbReference type="InterPro" id="IPR000577">
    <property type="entry name" value="Carb_kinase_FGGY"/>
</dbReference>
<dbReference type="PANTHER" id="PTHR43095:SF2">
    <property type="entry name" value="GLUCONOKINASE"/>
    <property type="match status" value="1"/>
</dbReference>
<dbReference type="PANTHER" id="PTHR43095">
    <property type="entry name" value="SUGAR KINASE"/>
    <property type="match status" value="1"/>
</dbReference>
<dbReference type="InterPro" id="IPR018484">
    <property type="entry name" value="FGGY_N"/>
</dbReference>